<protein>
    <submittedName>
        <fullName evidence="8">DMT family transporter</fullName>
    </submittedName>
</protein>
<dbReference type="SUPFAM" id="SSF103481">
    <property type="entry name" value="Multidrug resistance efflux transporter EmrE"/>
    <property type="match status" value="2"/>
</dbReference>
<dbReference type="Pfam" id="PF00892">
    <property type="entry name" value="EamA"/>
    <property type="match status" value="2"/>
</dbReference>
<dbReference type="InterPro" id="IPR037185">
    <property type="entry name" value="EmrE-like"/>
</dbReference>
<evidence type="ECO:0000313" key="8">
    <source>
        <dbReference type="EMBL" id="XAE41394.1"/>
    </source>
</evidence>
<feature type="transmembrane region" description="Helical" evidence="6">
    <location>
        <begin position="186"/>
        <end position="204"/>
    </location>
</feature>
<dbReference type="PANTHER" id="PTHR32322">
    <property type="entry name" value="INNER MEMBRANE TRANSPORTER"/>
    <property type="match status" value="1"/>
</dbReference>
<feature type="transmembrane region" description="Helical" evidence="6">
    <location>
        <begin position="87"/>
        <end position="105"/>
    </location>
</feature>
<gene>
    <name evidence="8" type="ORF">AAC691_13925</name>
</gene>
<evidence type="ECO:0000313" key="9">
    <source>
        <dbReference type="Proteomes" id="UP001449795"/>
    </source>
</evidence>
<keyword evidence="9" id="KW-1185">Reference proteome</keyword>
<dbReference type="InterPro" id="IPR050638">
    <property type="entry name" value="AA-Vitamin_Transporters"/>
</dbReference>
<dbReference type="RefSeq" id="WP_342627346.1">
    <property type="nucleotide sequence ID" value="NZ_CP152276.1"/>
</dbReference>
<dbReference type="Proteomes" id="UP001449795">
    <property type="component" value="Chromosome"/>
</dbReference>
<comment type="subcellular location">
    <subcellularLocation>
        <location evidence="1">Membrane</location>
        <topology evidence="1">Multi-pass membrane protein</topology>
    </subcellularLocation>
</comment>
<dbReference type="PANTHER" id="PTHR32322:SF2">
    <property type="entry name" value="EAMA DOMAIN-CONTAINING PROTEIN"/>
    <property type="match status" value="1"/>
</dbReference>
<keyword evidence="3 6" id="KW-0812">Transmembrane</keyword>
<feature type="domain" description="EamA" evidence="7">
    <location>
        <begin position="155"/>
        <end position="289"/>
    </location>
</feature>
<dbReference type="EMBL" id="CP152276">
    <property type="protein sequence ID" value="XAE41394.1"/>
    <property type="molecule type" value="Genomic_DNA"/>
</dbReference>
<feature type="domain" description="EamA" evidence="7">
    <location>
        <begin position="4"/>
        <end position="134"/>
    </location>
</feature>
<feature type="transmembrane region" description="Helical" evidence="6">
    <location>
        <begin position="271"/>
        <end position="290"/>
    </location>
</feature>
<evidence type="ECO:0000256" key="4">
    <source>
        <dbReference type="ARBA" id="ARBA00022989"/>
    </source>
</evidence>
<feature type="transmembrane region" description="Helical" evidence="6">
    <location>
        <begin position="64"/>
        <end position="81"/>
    </location>
</feature>
<name>A0ABZ3D1D2_9PROT</name>
<evidence type="ECO:0000256" key="1">
    <source>
        <dbReference type="ARBA" id="ARBA00004141"/>
    </source>
</evidence>
<feature type="transmembrane region" description="Helical" evidence="6">
    <location>
        <begin position="248"/>
        <end position="265"/>
    </location>
</feature>
<evidence type="ECO:0000256" key="3">
    <source>
        <dbReference type="ARBA" id="ARBA00022692"/>
    </source>
</evidence>
<evidence type="ECO:0000259" key="7">
    <source>
        <dbReference type="Pfam" id="PF00892"/>
    </source>
</evidence>
<dbReference type="InterPro" id="IPR000620">
    <property type="entry name" value="EamA_dom"/>
</dbReference>
<organism evidence="8 9">
    <name type="scientific">Nguyenibacter vanlangensis</name>
    <dbReference type="NCBI Taxonomy" id="1216886"/>
    <lineage>
        <taxon>Bacteria</taxon>
        <taxon>Pseudomonadati</taxon>
        <taxon>Pseudomonadota</taxon>
        <taxon>Alphaproteobacteria</taxon>
        <taxon>Acetobacterales</taxon>
        <taxon>Acetobacteraceae</taxon>
        <taxon>Nguyenibacter</taxon>
    </lineage>
</organism>
<accession>A0ABZ3D1D2</accession>
<reference evidence="8 9" key="1">
    <citation type="submission" date="2024-04" db="EMBL/GenBank/DDBJ databases">
        <title>Complete genome sequence of Nguyenibacter vanlangesis HBCM-1154, a strain capable of nitrogen fixation, IAA production, and phosphorus solubilization isolated from sugarcane soil.</title>
        <authorList>
            <person name="MY HANH P."/>
        </authorList>
    </citation>
    <scope>NUCLEOTIDE SEQUENCE [LARGE SCALE GENOMIC DNA]</scope>
    <source>
        <strain evidence="8 9">HBCM 1154</strain>
    </source>
</reference>
<evidence type="ECO:0000256" key="6">
    <source>
        <dbReference type="SAM" id="Phobius"/>
    </source>
</evidence>
<feature type="transmembrane region" description="Helical" evidence="6">
    <location>
        <begin position="34"/>
        <end position="52"/>
    </location>
</feature>
<keyword evidence="4 6" id="KW-1133">Transmembrane helix</keyword>
<evidence type="ECO:0000256" key="2">
    <source>
        <dbReference type="ARBA" id="ARBA00007362"/>
    </source>
</evidence>
<feature type="transmembrane region" description="Helical" evidence="6">
    <location>
        <begin position="216"/>
        <end position="236"/>
    </location>
</feature>
<comment type="similarity">
    <text evidence="2">Belongs to the EamA transporter family.</text>
</comment>
<evidence type="ECO:0000256" key="5">
    <source>
        <dbReference type="ARBA" id="ARBA00023136"/>
    </source>
</evidence>
<feature type="transmembrane region" description="Helical" evidence="6">
    <location>
        <begin position="156"/>
        <end position="174"/>
    </location>
</feature>
<sequence length="303" mass="32025">MLAALFLAVVLIWGTTWFAIHVQVGATRPDVAIFWRFLIAALTMGAWLALSGRLRRVPARLHGWLAPMGACMFSGNFLAIYDAETLLSSGMVSVIFSMATLFNTLNQWLFFRRRPDGRGMAGGCVAILGVAVMTGVGQGGMGHGGAGHGGIDARGAGLALFGTFLFSCGNMLSRRAAAAGTDLPNAVFRGMLWGCLFLAVRLLATGHGFAAPADAAWIAALLYLALPGSVVAFLAYLHLVHRIGADRAAYTTILSPAVALIISVVCEGTRWTANMTLGIALILLGNLVTFARADRLLVLFCKP</sequence>
<feature type="transmembrane region" description="Helical" evidence="6">
    <location>
        <begin position="117"/>
        <end position="136"/>
    </location>
</feature>
<keyword evidence="5 6" id="KW-0472">Membrane</keyword>
<proteinExistence type="inferred from homology"/>